<evidence type="ECO:0000259" key="2">
    <source>
        <dbReference type="Pfam" id="PF13309"/>
    </source>
</evidence>
<protein>
    <submittedName>
        <fullName evidence="3">PAS domain-containing protein</fullName>
    </submittedName>
</protein>
<dbReference type="Proteomes" id="UP000719942">
    <property type="component" value="Unassembled WGS sequence"/>
</dbReference>
<evidence type="ECO:0000313" key="3">
    <source>
        <dbReference type="EMBL" id="MBW7572962.1"/>
    </source>
</evidence>
<evidence type="ECO:0000259" key="1">
    <source>
        <dbReference type="Pfam" id="PF08348"/>
    </source>
</evidence>
<sequence length="211" mass="23471">MTDQELLKMYIPMVDFIADICGPSCEVLLHDISNPEQSVIAVRNNHSGRSIGSPMTDLAHRIIQDGSYREKDYLANYHGFGNGKDFLSSTYYIKNEGRLVGMLCVNNDVSGVSTFRADVEAFLRRFPGADGEPGEVFENLESPVVSTGKSMIEAAVQEMGIPPKRMSMEEKTRLVRKLNEQGILRMKGAVSEIAARLGISEATVYRYLNKK</sequence>
<dbReference type="PANTHER" id="PTHR35568">
    <property type="entry name" value="TRANSCRIPTIONAL REGULATOR DAUR"/>
    <property type="match status" value="1"/>
</dbReference>
<feature type="domain" description="Transcriptional regulator DauR-like HTH" evidence="2">
    <location>
        <begin position="149"/>
        <end position="209"/>
    </location>
</feature>
<organism evidence="3 4">
    <name type="scientific">Caproiciproducens faecalis</name>
    <dbReference type="NCBI Taxonomy" id="2820301"/>
    <lineage>
        <taxon>Bacteria</taxon>
        <taxon>Bacillati</taxon>
        <taxon>Bacillota</taxon>
        <taxon>Clostridia</taxon>
        <taxon>Eubacteriales</taxon>
        <taxon>Acutalibacteraceae</taxon>
        <taxon>Caproiciproducens</taxon>
    </lineage>
</organism>
<dbReference type="InterPro" id="IPR039446">
    <property type="entry name" value="DauR-like"/>
</dbReference>
<dbReference type="EMBL" id="JAGFNZ010000003">
    <property type="protein sequence ID" value="MBW7572962.1"/>
    <property type="molecule type" value="Genomic_DNA"/>
</dbReference>
<dbReference type="Pfam" id="PF13309">
    <property type="entry name" value="HTH_22"/>
    <property type="match status" value="1"/>
</dbReference>
<keyword evidence="4" id="KW-1185">Reference proteome</keyword>
<dbReference type="Pfam" id="PF08348">
    <property type="entry name" value="PAS_6"/>
    <property type="match status" value="1"/>
</dbReference>
<gene>
    <name evidence="3" type="ORF">J5W02_09055</name>
</gene>
<dbReference type="RefSeq" id="WP_219965373.1">
    <property type="nucleotide sequence ID" value="NZ_JAGFNZ010000003.1"/>
</dbReference>
<dbReference type="InterPro" id="IPR039445">
    <property type="entry name" value="DauR-like_HTH"/>
</dbReference>
<evidence type="ECO:0000313" key="4">
    <source>
        <dbReference type="Proteomes" id="UP000719942"/>
    </source>
</evidence>
<accession>A0ABS7DNT6</accession>
<dbReference type="PANTHER" id="PTHR35568:SF1">
    <property type="entry name" value="TRANSCRIPTIONAL REGULATOR DAUR"/>
    <property type="match status" value="1"/>
</dbReference>
<feature type="domain" description="YheO-like" evidence="1">
    <location>
        <begin position="7"/>
        <end position="114"/>
    </location>
</feature>
<reference evidence="3 4" key="1">
    <citation type="submission" date="2021-03" db="EMBL/GenBank/DDBJ databases">
        <title>Caproiciproducens sp. nov. isolated from feces of cow.</title>
        <authorList>
            <person name="Choi J.-Y."/>
        </authorList>
    </citation>
    <scope>NUCLEOTIDE SEQUENCE [LARGE SCALE GENOMIC DNA]</scope>
    <source>
        <strain evidence="3 4">AGMB10547</strain>
    </source>
</reference>
<dbReference type="InterPro" id="IPR013559">
    <property type="entry name" value="YheO"/>
</dbReference>
<name>A0ABS7DNT6_9FIRM</name>
<proteinExistence type="predicted"/>
<comment type="caution">
    <text evidence="3">The sequence shown here is derived from an EMBL/GenBank/DDBJ whole genome shotgun (WGS) entry which is preliminary data.</text>
</comment>